<evidence type="ECO:0000259" key="4">
    <source>
        <dbReference type="PROSITE" id="PS50812"/>
    </source>
</evidence>
<dbReference type="Pfam" id="PF01980">
    <property type="entry name" value="TrmO_N"/>
    <property type="match status" value="1"/>
</dbReference>
<feature type="domain" description="TsaA-like" evidence="5">
    <location>
        <begin position="203"/>
        <end position="387"/>
    </location>
</feature>
<dbReference type="PROSITE" id="PS50812">
    <property type="entry name" value="PWWP"/>
    <property type="match status" value="1"/>
</dbReference>
<keyword evidence="6" id="KW-0489">Methyltransferase</keyword>
<dbReference type="PANTHER" id="PTHR12818">
    <property type="entry name" value="TRNA (ADENINE(37)-N6)-METHYLTRANSFERASE"/>
    <property type="match status" value="1"/>
</dbReference>
<keyword evidence="6" id="KW-0808">Transferase</keyword>
<evidence type="ECO:0000256" key="3">
    <source>
        <dbReference type="SAM" id="MobiDB-lite"/>
    </source>
</evidence>
<reference evidence="6 7" key="1">
    <citation type="submission" date="2020-08" db="EMBL/GenBank/DDBJ databases">
        <authorList>
            <person name="Newling K."/>
            <person name="Davey J."/>
            <person name="Forrester S."/>
        </authorList>
    </citation>
    <scope>NUCLEOTIDE SEQUENCE [LARGE SCALE GENOMIC DNA]</scope>
    <source>
        <strain evidence="7">Crithidia deanei Carvalho (ATCC PRA-265)</strain>
    </source>
</reference>
<dbReference type="GO" id="GO:0032259">
    <property type="term" value="P:methylation"/>
    <property type="evidence" value="ECO:0007669"/>
    <property type="project" value="UniProtKB-KW"/>
</dbReference>
<sequence length="424" mass="47901">MSNPKKEGQAVAKVGHRCRVNYFVKGDIVWIRPVGLPFWPAEVCDADEHFNRVRATLIDPPPSELLKANLKQEESTHNAYLKKLREKLQHFMKRRKSEAGQDVHETIPTGGESDPQVLHLESELEKAEKELVTDSIVTSNGLKVYFFDKLYTPEEVEEAAAHRLRRESHDVSAYEAFFYKSVLHANRLVRTVFSPEKLKPYVVCGVGVVHSLMRAHVDAPRQPNTNRFEPQTALIRLRSGLENALRDLQGFEYIWVLFQFSYAAAMATGEGQQSIQELSEAEKAAPAETPPTVGDTIRGDPLSAWRHRDGITRSTGYKVMIVPPRDEEQRGVFATRSPHRPNFIGMSCVRLVAVRGLDVFIADHDLLHGTPVLDIKPYLPFCDAHPDAKAGWVQALDASGRGKTDHKYEKQATRVDRILEEEKP</sequence>
<dbReference type="InterPro" id="IPR000313">
    <property type="entry name" value="PWWP_dom"/>
</dbReference>
<keyword evidence="7" id="KW-1185">Reference proteome</keyword>
<dbReference type="InterPro" id="IPR040372">
    <property type="entry name" value="YaeB-like"/>
</dbReference>
<feature type="domain" description="PWWP" evidence="4">
    <location>
        <begin position="25"/>
        <end position="44"/>
    </location>
</feature>
<dbReference type="OrthoDB" id="4882at2759"/>
<keyword evidence="1" id="KW-0949">S-adenosyl-L-methionine</keyword>
<evidence type="ECO:0000259" key="5">
    <source>
        <dbReference type="PROSITE" id="PS51668"/>
    </source>
</evidence>
<gene>
    <name evidence="6" type="ORF">ADEAN_000585800</name>
</gene>
<dbReference type="InterPro" id="IPR036414">
    <property type="entry name" value="YaeB_N_sf"/>
</dbReference>
<dbReference type="SUPFAM" id="SSF118196">
    <property type="entry name" value="YaeB-like"/>
    <property type="match status" value="1"/>
</dbReference>
<dbReference type="PROSITE" id="PS51668">
    <property type="entry name" value="TSAA_2"/>
    <property type="match status" value="1"/>
</dbReference>
<evidence type="ECO:0000256" key="1">
    <source>
        <dbReference type="ARBA" id="ARBA00022691"/>
    </source>
</evidence>
<evidence type="ECO:0000313" key="6">
    <source>
        <dbReference type="EMBL" id="CAD2218370.1"/>
    </source>
</evidence>
<dbReference type="CDD" id="cd05162">
    <property type="entry name" value="PWWP"/>
    <property type="match status" value="1"/>
</dbReference>
<dbReference type="InterPro" id="IPR023370">
    <property type="entry name" value="TrmO-like_N"/>
</dbReference>
<dbReference type="PROSITE" id="PS01318">
    <property type="entry name" value="TSAA_1"/>
    <property type="match status" value="1"/>
</dbReference>
<dbReference type="Gene3D" id="2.40.30.70">
    <property type="entry name" value="YaeB-like"/>
    <property type="match status" value="1"/>
</dbReference>
<proteinExistence type="inferred from homology"/>
<dbReference type="Proteomes" id="UP000515908">
    <property type="component" value="Chromosome 11"/>
</dbReference>
<feature type="region of interest" description="Disordered" evidence="3">
    <location>
        <begin position="275"/>
        <end position="300"/>
    </location>
</feature>
<dbReference type="VEuPathDB" id="TriTrypDB:ADEAN_000585800"/>
<evidence type="ECO:0000256" key="2">
    <source>
        <dbReference type="ARBA" id="ARBA00033753"/>
    </source>
</evidence>
<dbReference type="EMBL" id="LR877155">
    <property type="protein sequence ID" value="CAD2218370.1"/>
    <property type="molecule type" value="Genomic_DNA"/>
</dbReference>
<dbReference type="InterPro" id="IPR036413">
    <property type="entry name" value="YaeB-like_sf"/>
</dbReference>
<dbReference type="AlphaFoldDB" id="A0A7G2CEX7"/>
<name>A0A7G2CEX7_9TRYP</name>
<dbReference type="InterPro" id="IPR023368">
    <property type="entry name" value="UPF0066_cons_site"/>
</dbReference>
<dbReference type="GO" id="GO:0008168">
    <property type="term" value="F:methyltransferase activity"/>
    <property type="evidence" value="ECO:0007669"/>
    <property type="project" value="UniProtKB-KW"/>
</dbReference>
<protein>
    <submittedName>
        <fullName evidence="6">tRNA-methyltransferase O, putative</fullName>
    </submittedName>
</protein>
<accession>A0A7G2CEX7</accession>
<evidence type="ECO:0000313" key="7">
    <source>
        <dbReference type="Proteomes" id="UP000515908"/>
    </source>
</evidence>
<organism evidence="6 7">
    <name type="scientific">Angomonas deanei</name>
    <dbReference type="NCBI Taxonomy" id="59799"/>
    <lineage>
        <taxon>Eukaryota</taxon>
        <taxon>Discoba</taxon>
        <taxon>Euglenozoa</taxon>
        <taxon>Kinetoplastea</taxon>
        <taxon>Metakinetoplastina</taxon>
        <taxon>Trypanosomatida</taxon>
        <taxon>Trypanosomatidae</taxon>
        <taxon>Strigomonadinae</taxon>
        <taxon>Angomonas</taxon>
    </lineage>
</organism>
<dbReference type="PANTHER" id="PTHR12818:SF0">
    <property type="entry name" value="TRNA (ADENINE(37)-N6)-METHYLTRANSFERASE"/>
    <property type="match status" value="1"/>
</dbReference>
<comment type="similarity">
    <text evidence="2">Belongs to the tRNA methyltransferase O family.</text>
</comment>